<dbReference type="CDD" id="cd00071">
    <property type="entry name" value="GMPK"/>
    <property type="match status" value="1"/>
</dbReference>
<organism evidence="7 8">
    <name type="scientific">Peptoniphilus koenoeneniae</name>
    <dbReference type="NCBI Taxonomy" id="507751"/>
    <lineage>
        <taxon>Bacteria</taxon>
        <taxon>Bacillati</taxon>
        <taxon>Bacillota</taxon>
        <taxon>Tissierellia</taxon>
        <taxon>Tissierellales</taxon>
        <taxon>Peptoniphilaceae</taxon>
        <taxon>Peptoniphilus</taxon>
    </lineage>
</organism>
<sequence>MLLILLGPSGSGKTTQAEILKRSYNFKKIVTYTTRSIREGEKNHESYNFINKGQFEDKIKEDFFFEYTIYANNYYGTSKESIVNAAKSSDNFVLTVDGNGAKVLKEKIPCTTIYLEIPKEIIFKRLMARGEKREIVEKRIKISENYRDISDYVIDGTNSIQNITEEILKIYKKIRA</sequence>
<dbReference type="GO" id="GO:0004385">
    <property type="term" value="F:GMP kinase activity"/>
    <property type="evidence" value="ECO:0007669"/>
    <property type="project" value="UniProtKB-EC"/>
</dbReference>
<comment type="caution">
    <text evidence="7">The sequence shown here is derived from an EMBL/GenBank/DDBJ whole genome shotgun (WGS) entry which is preliminary data.</text>
</comment>
<name>A0ABU0AVF9_9FIRM</name>
<keyword evidence="4 7" id="KW-0418">Kinase</keyword>
<feature type="domain" description="Guanylate kinase-like" evidence="6">
    <location>
        <begin position="1"/>
        <end position="172"/>
    </location>
</feature>
<dbReference type="PROSITE" id="PS50052">
    <property type="entry name" value="GUANYLATE_KINASE_2"/>
    <property type="match status" value="1"/>
</dbReference>
<dbReference type="SUPFAM" id="SSF52540">
    <property type="entry name" value="P-loop containing nucleoside triphosphate hydrolases"/>
    <property type="match status" value="1"/>
</dbReference>
<evidence type="ECO:0000256" key="1">
    <source>
        <dbReference type="ARBA" id="ARBA00003531"/>
    </source>
</evidence>
<reference evidence="7 8" key="1">
    <citation type="submission" date="2023-07" db="EMBL/GenBank/DDBJ databases">
        <title>Genomic Encyclopedia of Type Strains, Phase IV (KMG-IV): sequencing the most valuable type-strain genomes for metagenomic binning, comparative biology and taxonomic classification.</title>
        <authorList>
            <person name="Goeker M."/>
        </authorList>
    </citation>
    <scope>NUCLEOTIDE SEQUENCE [LARGE SCALE GENOMIC DNA]</scope>
    <source>
        <strain evidence="7 8">DSM 22616</strain>
    </source>
</reference>
<dbReference type="Proteomes" id="UP001236559">
    <property type="component" value="Unassembled WGS sequence"/>
</dbReference>
<dbReference type="PANTHER" id="PTHR23117:SF13">
    <property type="entry name" value="GUANYLATE KINASE"/>
    <property type="match status" value="1"/>
</dbReference>
<evidence type="ECO:0000256" key="5">
    <source>
        <dbReference type="ARBA" id="ARBA00048594"/>
    </source>
</evidence>
<keyword evidence="3 7" id="KW-0808">Transferase</keyword>
<evidence type="ECO:0000256" key="4">
    <source>
        <dbReference type="ARBA" id="ARBA00022777"/>
    </source>
</evidence>
<comment type="catalytic activity">
    <reaction evidence="5">
        <text>GMP + ATP = GDP + ADP</text>
        <dbReference type="Rhea" id="RHEA:20780"/>
        <dbReference type="ChEBI" id="CHEBI:30616"/>
        <dbReference type="ChEBI" id="CHEBI:58115"/>
        <dbReference type="ChEBI" id="CHEBI:58189"/>
        <dbReference type="ChEBI" id="CHEBI:456216"/>
        <dbReference type="EC" id="2.7.4.8"/>
    </reaction>
</comment>
<dbReference type="InterPro" id="IPR027417">
    <property type="entry name" value="P-loop_NTPase"/>
</dbReference>
<evidence type="ECO:0000256" key="2">
    <source>
        <dbReference type="ARBA" id="ARBA00005790"/>
    </source>
</evidence>
<dbReference type="InterPro" id="IPR008145">
    <property type="entry name" value="GK/Ca_channel_bsu"/>
</dbReference>
<evidence type="ECO:0000313" key="8">
    <source>
        <dbReference type="Proteomes" id="UP001236559"/>
    </source>
</evidence>
<comment type="similarity">
    <text evidence="2">Belongs to the guanylate kinase family.</text>
</comment>
<evidence type="ECO:0000256" key="3">
    <source>
        <dbReference type="ARBA" id="ARBA00022679"/>
    </source>
</evidence>
<evidence type="ECO:0000313" key="7">
    <source>
        <dbReference type="EMBL" id="MDQ0275010.1"/>
    </source>
</evidence>
<comment type="function">
    <text evidence="1">Essential for recycling GMP and indirectly, cGMP.</text>
</comment>
<gene>
    <name evidence="7" type="ORF">J2S72_001034</name>
</gene>
<accession>A0ABU0AVF9</accession>
<evidence type="ECO:0000259" key="6">
    <source>
        <dbReference type="PROSITE" id="PS50052"/>
    </source>
</evidence>
<dbReference type="PANTHER" id="PTHR23117">
    <property type="entry name" value="GUANYLATE KINASE-RELATED"/>
    <property type="match status" value="1"/>
</dbReference>
<proteinExistence type="inferred from homology"/>
<dbReference type="Pfam" id="PF00625">
    <property type="entry name" value="Guanylate_kin"/>
    <property type="match status" value="1"/>
</dbReference>
<dbReference type="RefSeq" id="WP_307495117.1">
    <property type="nucleotide sequence ID" value="NZ_JAUSTN010000005.1"/>
</dbReference>
<protein>
    <submittedName>
        <fullName evidence="7">Guanylate kinase</fullName>
        <ecNumber evidence="7">2.7.4.8</ecNumber>
    </submittedName>
</protein>
<dbReference type="InterPro" id="IPR008144">
    <property type="entry name" value="Guanylate_kin-like_dom"/>
</dbReference>
<keyword evidence="8" id="KW-1185">Reference proteome</keyword>
<dbReference type="SMART" id="SM00072">
    <property type="entry name" value="GuKc"/>
    <property type="match status" value="1"/>
</dbReference>
<dbReference type="EMBL" id="JAUSTN010000005">
    <property type="protein sequence ID" value="MDQ0275010.1"/>
    <property type="molecule type" value="Genomic_DNA"/>
</dbReference>
<dbReference type="Gene3D" id="3.40.50.300">
    <property type="entry name" value="P-loop containing nucleotide triphosphate hydrolases"/>
    <property type="match status" value="1"/>
</dbReference>
<dbReference type="EC" id="2.7.4.8" evidence="7"/>